<dbReference type="GO" id="GO:0008843">
    <property type="term" value="F:endochitinase activity"/>
    <property type="evidence" value="ECO:0007669"/>
    <property type="project" value="UniProtKB-EC"/>
</dbReference>
<keyword evidence="6" id="KW-0119">Carbohydrate metabolism</keyword>
<dbReference type="EC" id="3.2.1.14" evidence="3"/>
<organism evidence="11 12">
    <name type="scientific">Byssochlamys spectabilis</name>
    <name type="common">Paecilomyces variotii</name>
    <dbReference type="NCBI Taxonomy" id="264951"/>
    <lineage>
        <taxon>Eukaryota</taxon>
        <taxon>Fungi</taxon>
        <taxon>Dikarya</taxon>
        <taxon>Ascomycota</taxon>
        <taxon>Pezizomycotina</taxon>
        <taxon>Eurotiomycetes</taxon>
        <taxon>Eurotiomycetidae</taxon>
        <taxon>Eurotiales</taxon>
        <taxon>Thermoascaceae</taxon>
        <taxon>Paecilomyces</taxon>
    </lineage>
</organism>
<dbReference type="GO" id="GO:0006032">
    <property type="term" value="P:chitin catabolic process"/>
    <property type="evidence" value="ECO:0007669"/>
    <property type="project" value="UniProtKB-KW"/>
</dbReference>
<evidence type="ECO:0000256" key="2">
    <source>
        <dbReference type="ARBA" id="ARBA00008682"/>
    </source>
</evidence>
<dbReference type="RefSeq" id="XP_028484568.1">
    <property type="nucleotide sequence ID" value="XM_028630679.1"/>
</dbReference>
<dbReference type="GO" id="GO:0005576">
    <property type="term" value="C:extracellular region"/>
    <property type="evidence" value="ECO:0007669"/>
    <property type="project" value="TreeGrafter"/>
</dbReference>
<evidence type="ECO:0000259" key="10">
    <source>
        <dbReference type="PROSITE" id="PS51910"/>
    </source>
</evidence>
<evidence type="ECO:0000256" key="3">
    <source>
        <dbReference type="ARBA" id="ARBA00012729"/>
    </source>
</evidence>
<dbReference type="InterPro" id="IPR050314">
    <property type="entry name" value="Glycosyl_Hydrlase_18"/>
</dbReference>
<evidence type="ECO:0000313" key="11">
    <source>
        <dbReference type="EMBL" id="RWQ94923.1"/>
    </source>
</evidence>
<dbReference type="GO" id="GO:0008061">
    <property type="term" value="F:chitin binding"/>
    <property type="evidence" value="ECO:0007669"/>
    <property type="project" value="InterPro"/>
</dbReference>
<comment type="caution">
    <text evidence="11">The sequence shown here is derived from an EMBL/GenBank/DDBJ whole genome shotgun (WGS) entry which is preliminary data.</text>
</comment>
<evidence type="ECO:0000256" key="1">
    <source>
        <dbReference type="ARBA" id="ARBA00000822"/>
    </source>
</evidence>
<reference evidence="11 12" key="1">
    <citation type="journal article" date="2018" name="Front. Microbiol.">
        <title>Genomic and genetic insights into a cosmopolitan fungus, Paecilomyces variotii (Eurotiales).</title>
        <authorList>
            <person name="Urquhart A.S."/>
            <person name="Mondo S.J."/>
            <person name="Makela M.R."/>
            <person name="Hane J.K."/>
            <person name="Wiebenga A."/>
            <person name="He G."/>
            <person name="Mihaltcheva S."/>
            <person name="Pangilinan J."/>
            <person name="Lipzen A."/>
            <person name="Barry K."/>
            <person name="de Vries R.P."/>
            <person name="Grigoriev I.V."/>
            <person name="Idnurm A."/>
        </authorList>
    </citation>
    <scope>NUCLEOTIDE SEQUENCE [LARGE SCALE GENOMIC DNA]</scope>
    <source>
        <strain evidence="11 12">CBS 101075</strain>
    </source>
</reference>
<dbReference type="FunFam" id="3.10.50.10:FF:000009">
    <property type="entry name" value="CTS2p putative chitinase"/>
    <property type="match status" value="1"/>
</dbReference>
<dbReference type="AlphaFoldDB" id="A0A443HSX8"/>
<comment type="similarity">
    <text evidence="2">Belongs to the glycosyl hydrolase 18 family. Chitinase class V subfamily.</text>
</comment>
<dbReference type="Gene3D" id="3.10.50.10">
    <property type="match status" value="1"/>
</dbReference>
<keyword evidence="7 9" id="KW-0326">Glycosidase</keyword>
<evidence type="ECO:0000256" key="4">
    <source>
        <dbReference type="ARBA" id="ARBA00022801"/>
    </source>
</evidence>
<evidence type="ECO:0000256" key="5">
    <source>
        <dbReference type="ARBA" id="ARBA00023024"/>
    </source>
</evidence>
<evidence type="ECO:0000256" key="8">
    <source>
        <dbReference type="ARBA" id="ARBA00023326"/>
    </source>
</evidence>
<comment type="catalytic activity">
    <reaction evidence="1">
        <text>Random endo-hydrolysis of N-acetyl-beta-D-glucosaminide (1-&gt;4)-beta-linkages in chitin and chitodextrins.</text>
        <dbReference type="EC" id="3.2.1.14"/>
    </reaction>
</comment>
<dbReference type="InterPro" id="IPR001223">
    <property type="entry name" value="Glyco_hydro18_cat"/>
</dbReference>
<dbReference type="PANTHER" id="PTHR11177:SF228">
    <property type="entry name" value="CHITINASE"/>
    <property type="match status" value="1"/>
</dbReference>
<dbReference type="Gene3D" id="3.20.20.80">
    <property type="entry name" value="Glycosidases"/>
    <property type="match status" value="1"/>
</dbReference>
<evidence type="ECO:0000313" key="12">
    <source>
        <dbReference type="Proteomes" id="UP000283841"/>
    </source>
</evidence>
<dbReference type="GO" id="GO:0000272">
    <property type="term" value="P:polysaccharide catabolic process"/>
    <property type="evidence" value="ECO:0007669"/>
    <property type="project" value="UniProtKB-KW"/>
</dbReference>
<dbReference type="CDD" id="cd06548">
    <property type="entry name" value="GH18_chitinase"/>
    <property type="match status" value="1"/>
</dbReference>
<proteinExistence type="inferred from homology"/>
<keyword evidence="8" id="KW-0624">Polysaccharide degradation</keyword>
<sequence length="382" mass="42114">MFPTMGPAFSLCPQSPVPAAQLPNYPAVSQNHYDILPIFANAAYYPNWRVYKEQPPSSLRLGFISHVFYAFAWVKEDGTVYMSDEWADCQMPVDGTTGCLRAFVQLKQRYSQMKVILSVGGGGKGSENFASVASNPTAVQTFVRTARGLVDEFGLDGIDIDWEHPSDPQQGLDYVYLLSQLRQGLPSPRYLLTTALPAGEWALRNINLAAAQTYLDLINIMAYDFSGPWTDRTGHQSQLYTPSRPNSESAYISCHSAMTYVLSQGVNPRKVLLGIPVYGRSFLGSNNVGQSYSGCGGEEGTFDYRDLPRPGAKEHHDDKVGAAYCIGGDGGFVTYDTTRTVQQKAKYVARSNLGGLFYWHIASDARGSRSLIETGYNILHDM</sequence>
<evidence type="ECO:0000256" key="7">
    <source>
        <dbReference type="ARBA" id="ARBA00023295"/>
    </source>
</evidence>
<name>A0A443HSX8_BYSSP</name>
<dbReference type="InterPro" id="IPR001579">
    <property type="entry name" value="Glyco_hydro_18_chit_AS"/>
</dbReference>
<evidence type="ECO:0000256" key="9">
    <source>
        <dbReference type="RuleBase" id="RU000489"/>
    </source>
</evidence>
<evidence type="ECO:0000256" key="6">
    <source>
        <dbReference type="ARBA" id="ARBA00023277"/>
    </source>
</evidence>
<dbReference type="Proteomes" id="UP000283841">
    <property type="component" value="Unassembled WGS sequence"/>
</dbReference>
<dbReference type="SMART" id="SM00636">
    <property type="entry name" value="Glyco_18"/>
    <property type="match status" value="1"/>
</dbReference>
<dbReference type="PANTHER" id="PTHR11177">
    <property type="entry name" value="CHITINASE"/>
    <property type="match status" value="1"/>
</dbReference>
<accession>A0A443HSX8</accession>
<dbReference type="SUPFAM" id="SSF51445">
    <property type="entry name" value="(Trans)glycosidases"/>
    <property type="match status" value="1"/>
</dbReference>
<dbReference type="SUPFAM" id="SSF54556">
    <property type="entry name" value="Chitinase insertion domain"/>
    <property type="match status" value="1"/>
</dbReference>
<dbReference type="InterPro" id="IPR029070">
    <property type="entry name" value="Chitinase_insertion_sf"/>
</dbReference>
<keyword evidence="12" id="KW-1185">Reference proteome</keyword>
<dbReference type="STRING" id="264951.A0A443HSX8"/>
<dbReference type="Pfam" id="PF00704">
    <property type="entry name" value="Glyco_hydro_18"/>
    <property type="match status" value="1"/>
</dbReference>
<protein>
    <recommendedName>
        <fullName evidence="3">chitinase</fullName>
        <ecNumber evidence="3">3.2.1.14</ecNumber>
    </recommendedName>
</protein>
<keyword evidence="4 9" id="KW-0378">Hydrolase</keyword>
<feature type="domain" description="GH18" evidence="10">
    <location>
        <begin position="39"/>
        <end position="382"/>
    </location>
</feature>
<dbReference type="InterPro" id="IPR011583">
    <property type="entry name" value="Chitinase_II/V-like_cat"/>
</dbReference>
<dbReference type="PROSITE" id="PS01095">
    <property type="entry name" value="GH18_1"/>
    <property type="match status" value="1"/>
</dbReference>
<dbReference type="InterPro" id="IPR017853">
    <property type="entry name" value="GH"/>
</dbReference>
<dbReference type="GeneID" id="39599956"/>
<keyword evidence="5" id="KW-0146">Chitin degradation</keyword>
<gene>
    <name evidence="11" type="ORF">C8Q69DRAFT_468298</name>
</gene>
<dbReference type="VEuPathDB" id="FungiDB:C8Q69DRAFT_468298"/>
<dbReference type="PROSITE" id="PS51910">
    <property type="entry name" value="GH18_2"/>
    <property type="match status" value="1"/>
</dbReference>
<dbReference type="EMBL" id="RCNU01000006">
    <property type="protein sequence ID" value="RWQ94923.1"/>
    <property type="molecule type" value="Genomic_DNA"/>
</dbReference>